<evidence type="ECO:0000313" key="1">
    <source>
        <dbReference type="EMBL" id="KAF5178908.1"/>
    </source>
</evidence>
<accession>A0A7J6V2J3</accession>
<reference evidence="1 2" key="1">
    <citation type="submission" date="2020-06" db="EMBL/GenBank/DDBJ databases">
        <title>Transcriptomic and genomic resources for Thalictrum thalictroides and T. hernandezii: Facilitating candidate gene discovery in an emerging model plant lineage.</title>
        <authorList>
            <person name="Arias T."/>
            <person name="Riano-Pachon D.M."/>
            <person name="Di Stilio V.S."/>
        </authorList>
    </citation>
    <scope>NUCLEOTIDE SEQUENCE [LARGE SCALE GENOMIC DNA]</scope>
    <source>
        <strain evidence="2">cv. WT478/WT964</strain>
        <tissue evidence="1">Leaves</tissue>
    </source>
</reference>
<protein>
    <submittedName>
        <fullName evidence="1">Uncharacterized protein</fullName>
    </submittedName>
</protein>
<organism evidence="1 2">
    <name type="scientific">Thalictrum thalictroides</name>
    <name type="common">Rue-anemone</name>
    <name type="synonym">Anemone thalictroides</name>
    <dbReference type="NCBI Taxonomy" id="46969"/>
    <lineage>
        <taxon>Eukaryota</taxon>
        <taxon>Viridiplantae</taxon>
        <taxon>Streptophyta</taxon>
        <taxon>Embryophyta</taxon>
        <taxon>Tracheophyta</taxon>
        <taxon>Spermatophyta</taxon>
        <taxon>Magnoliopsida</taxon>
        <taxon>Ranunculales</taxon>
        <taxon>Ranunculaceae</taxon>
        <taxon>Thalictroideae</taxon>
        <taxon>Thalictrum</taxon>
    </lineage>
</organism>
<dbReference type="EMBL" id="JABWDY010039430">
    <property type="protein sequence ID" value="KAF5178908.1"/>
    <property type="molecule type" value="Genomic_DNA"/>
</dbReference>
<evidence type="ECO:0000313" key="2">
    <source>
        <dbReference type="Proteomes" id="UP000554482"/>
    </source>
</evidence>
<sequence>MKENETIRGRVDDSTNSSITTRFMAVSLCEGNLNGNLWLKIYYMQISTISNNGFFFLNSEQVRFSLFIL</sequence>
<proteinExistence type="predicted"/>
<keyword evidence="2" id="KW-1185">Reference proteome</keyword>
<dbReference type="Proteomes" id="UP000554482">
    <property type="component" value="Unassembled WGS sequence"/>
</dbReference>
<gene>
    <name evidence="1" type="ORF">FRX31_031504</name>
</gene>
<comment type="caution">
    <text evidence="1">The sequence shown here is derived from an EMBL/GenBank/DDBJ whole genome shotgun (WGS) entry which is preliminary data.</text>
</comment>
<dbReference type="AlphaFoldDB" id="A0A7J6V2J3"/>
<name>A0A7J6V2J3_THATH</name>